<name>A0A2S8F2U4_9BACT</name>
<sequence length="267" mass="30282">MSTIQTIWRCGSGIALGTFIIWQLFYFTVANSLETLEVVTLRYPETSSAITKALDDSRAGKSPQALGGLSSLIYAVDKYGQVTEQPQRWSLFAPNINDQTSFLACEFRWHDSDQSTWLLSDNEPTDTSNYLRYAGNRVRSIEQNLTLSFSFAPGETEEAARRRWADQIREKMSTDFDILITWTASRIYEFQEDFPDMPTPDEVIIHVRGFEIGAPGAATASQTSPPYCIPLARWEPAADYPREYLPIEAYDPVTEQFVNQPWASESE</sequence>
<keyword evidence="1" id="KW-0472">Membrane</keyword>
<gene>
    <name evidence="2" type="ORF">C5Y98_30490</name>
</gene>
<dbReference type="OrthoDB" id="267292at2"/>
<dbReference type="Proteomes" id="UP000239388">
    <property type="component" value="Unassembled WGS sequence"/>
</dbReference>
<proteinExistence type="predicted"/>
<keyword evidence="1" id="KW-1133">Transmembrane helix</keyword>
<dbReference type="EMBL" id="PUIB01000031">
    <property type="protein sequence ID" value="PQO26469.1"/>
    <property type="molecule type" value="Genomic_DNA"/>
</dbReference>
<dbReference type="RefSeq" id="WP_105360155.1">
    <property type="nucleotide sequence ID" value="NZ_PUIB01000031.1"/>
</dbReference>
<reference evidence="2 3" key="1">
    <citation type="submission" date="2018-02" db="EMBL/GenBank/DDBJ databases">
        <title>Comparative genomes isolates from brazilian mangrove.</title>
        <authorList>
            <person name="Araujo J.E."/>
            <person name="Taketani R.G."/>
            <person name="Silva M.C.P."/>
            <person name="Loureco M.V."/>
            <person name="Andreote F.D."/>
        </authorList>
    </citation>
    <scope>NUCLEOTIDE SEQUENCE [LARGE SCALE GENOMIC DNA]</scope>
    <source>
        <strain evidence="2 3">NAP PRIS-MGV</strain>
    </source>
</reference>
<accession>A0A2S8F2U4</accession>
<comment type="caution">
    <text evidence="2">The sequence shown here is derived from an EMBL/GenBank/DDBJ whole genome shotgun (WGS) entry which is preliminary data.</text>
</comment>
<evidence type="ECO:0000313" key="3">
    <source>
        <dbReference type="Proteomes" id="UP000239388"/>
    </source>
</evidence>
<feature type="transmembrane region" description="Helical" evidence="1">
    <location>
        <begin position="7"/>
        <end position="27"/>
    </location>
</feature>
<keyword evidence="1" id="KW-0812">Transmembrane</keyword>
<evidence type="ECO:0000313" key="2">
    <source>
        <dbReference type="EMBL" id="PQO26469.1"/>
    </source>
</evidence>
<evidence type="ECO:0000256" key="1">
    <source>
        <dbReference type="SAM" id="Phobius"/>
    </source>
</evidence>
<organism evidence="2 3">
    <name type="scientific">Blastopirellula marina</name>
    <dbReference type="NCBI Taxonomy" id="124"/>
    <lineage>
        <taxon>Bacteria</taxon>
        <taxon>Pseudomonadati</taxon>
        <taxon>Planctomycetota</taxon>
        <taxon>Planctomycetia</taxon>
        <taxon>Pirellulales</taxon>
        <taxon>Pirellulaceae</taxon>
        <taxon>Blastopirellula</taxon>
    </lineage>
</organism>
<dbReference type="AlphaFoldDB" id="A0A2S8F2U4"/>
<protein>
    <submittedName>
        <fullName evidence="2">Uncharacterized protein</fullName>
    </submittedName>
</protein>